<gene>
    <name evidence="2" type="ORF">AVDCRST_MAG32-1597</name>
</gene>
<feature type="compositionally biased region" description="Low complexity" evidence="1">
    <location>
        <begin position="136"/>
        <end position="149"/>
    </location>
</feature>
<reference evidence="2" key="1">
    <citation type="submission" date="2020-02" db="EMBL/GenBank/DDBJ databases">
        <authorList>
            <person name="Meier V. D."/>
        </authorList>
    </citation>
    <scope>NUCLEOTIDE SEQUENCE</scope>
    <source>
        <strain evidence="2">AVDCRST_MAG32</strain>
    </source>
</reference>
<feature type="region of interest" description="Disordered" evidence="1">
    <location>
        <begin position="1"/>
        <end position="259"/>
    </location>
</feature>
<sequence>ADPAAAQRGQGHPPSRHAAGSRRPVLAGADRCPHRGPRGPGPALSRRTRRGGPRPRPGAEPARPRRAERRVAGRADGPRRHRLHRGALRRAGLRDADPVRPSARHHARRHHERAPRAGPARRPDPGLPAVRRRDAAGPGPRRGGVAPLPRRGRRGGGGARAGRRPAVEHVRRLLAARARRLTPGGHGPGAARVGGTPQRGQPLQQGHEGADGPGPARGGRIPADADGARRRAGRPRMDRRGGRGRAGRHPPRRGRDRGL</sequence>
<feature type="compositionally biased region" description="Basic and acidic residues" evidence="1">
    <location>
        <begin position="62"/>
        <end position="78"/>
    </location>
</feature>
<evidence type="ECO:0000313" key="2">
    <source>
        <dbReference type="EMBL" id="CAA9380300.1"/>
    </source>
</evidence>
<feature type="compositionally biased region" description="Basic residues" evidence="1">
    <location>
        <begin position="102"/>
        <end position="113"/>
    </location>
</feature>
<evidence type="ECO:0000256" key="1">
    <source>
        <dbReference type="SAM" id="MobiDB-lite"/>
    </source>
</evidence>
<protein>
    <submittedName>
        <fullName evidence="2">UPF0246 protein YaaA</fullName>
    </submittedName>
</protein>
<name>A0A6J4N864_9ACTN</name>
<dbReference type="EMBL" id="CADCUM010000071">
    <property type="protein sequence ID" value="CAA9380300.1"/>
    <property type="molecule type" value="Genomic_DNA"/>
</dbReference>
<organism evidence="2">
    <name type="scientific">uncultured Nocardioides sp</name>
    <dbReference type="NCBI Taxonomy" id="198441"/>
    <lineage>
        <taxon>Bacteria</taxon>
        <taxon>Bacillati</taxon>
        <taxon>Actinomycetota</taxon>
        <taxon>Actinomycetes</taxon>
        <taxon>Propionibacteriales</taxon>
        <taxon>Nocardioidaceae</taxon>
        <taxon>Nocardioides</taxon>
        <taxon>environmental samples</taxon>
    </lineage>
</organism>
<proteinExistence type="predicted"/>
<feature type="compositionally biased region" description="Basic residues" evidence="1">
    <location>
        <begin position="242"/>
        <end position="259"/>
    </location>
</feature>
<feature type="non-terminal residue" evidence="2">
    <location>
        <position position="259"/>
    </location>
</feature>
<accession>A0A6J4N864</accession>
<feature type="non-terminal residue" evidence="2">
    <location>
        <position position="1"/>
    </location>
</feature>
<dbReference type="AlphaFoldDB" id="A0A6J4N864"/>
<feature type="compositionally biased region" description="Basic residues" evidence="1">
    <location>
        <begin position="79"/>
        <end position="88"/>
    </location>
</feature>